<reference evidence="4" key="2">
    <citation type="submission" date="2010-04" db="EMBL/GenBank/DDBJ databases">
        <authorList>
            <person name="Buell R."/>
            <person name="Hamilton J."/>
            <person name="Hostetler J."/>
        </authorList>
    </citation>
    <scope>NUCLEOTIDE SEQUENCE [LARGE SCALE GENOMIC DNA]</scope>
    <source>
        <strain evidence="4">DAOM:BR144</strain>
    </source>
</reference>
<proteinExistence type="predicted"/>
<dbReference type="Gene3D" id="3.40.710.10">
    <property type="entry name" value="DD-peptidase/beta-lactamase superfamily"/>
    <property type="match status" value="1"/>
</dbReference>
<dbReference type="PANTHER" id="PTHR46825:SF9">
    <property type="entry name" value="BETA-LACTAMASE-RELATED DOMAIN-CONTAINING PROTEIN"/>
    <property type="match status" value="1"/>
</dbReference>
<dbReference type="Proteomes" id="UP000019132">
    <property type="component" value="Unassembled WGS sequence"/>
</dbReference>
<evidence type="ECO:0000313" key="3">
    <source>
        <dbReference type="EnsemblProtists" id="PYU1_T000931"/>
    </source>
</evidence>
<dbReference type="PANTHER" id="PTHR46825">
    <property type="entry name" value="D-ALANYL-D-ALANINE-CARBOXYPEPTIDASE/ENDOPEPTIDASE AMPH"/>
    <property type="match status" value="1"/>
</dbReference>
<dbReference type="VEuPathDB" id="FungiDB:PYU1_G000931"/>
<feature type="domain" description="Beta-lactamase-related" evidence="2">
    <location>
        <begin position="107"/>
        <end position="447"/>
    </location>
</feature>
<dbReference type="EMBL" id="GL376620">
    <property type="status" value="NOT_ANNOTATED_CDS"/>
    <property type="molecule type" value="Genomic_DNA"/>
</dbReference>
<dbReference type="SUPFAM" id="SSF56601">
    <property type="entry name" value="beta-lactamase/transpeptidase-like"/>
    <property type="match status" value="1"/>
</dbReference>
<dbReference type="InterPro" id="IPR050491">
    <property type="entry name" value="AmpC-like"/>
</dbReference>
<evidence type="ECO:0000313" key="4">
    <source>
        <dbReference type="Proteomes" id="UP000019132"/>
    </source>
</evidence>
<dbReference type="InterPro" id="IPR001466">
    <property type="entry name" value="Beta-lactam-related"/>
</dbReference>
<dbReference type="InterPro" id="IPR012338">
    <property type="entry name" value="Beta-lactam/transpept-like"/>
</dbReference>
<feature type="signal peptide" evidence="1">
    <location>
        <begin position="1"/>
        <end position="36"/>
    </location>
</feature>
<dbReference type="OMA" id="CAMNSGL"/>
<name>K3W7J0_GLOUD</name>
<dbReference type="Pfam" id="PF00144">
    <property type="entry name" value="Beta-lactamase"/>
    <property type="match status" value="1"/>
</dbReference>
<reference evidence="3" key="3">
    <citation type="submission" date="2015-02" db="UniProtKB">
        <authorList>
            <consortium name="EnsemblProtists"/>
        </authorList>
    </citation>
    <scope>IDENTIFICATION</scope>
    <source>
        <strain evidence="3">DAOM BR144</strain>
    </source>
</reference>
<keyword evidence="4" id="KW-1185">Reference proteome</keyword>
<feature type="chain" id="PRO_5003867449" description="Beta-lactamase-related domain-containing protein" evidence="1">
    <location>
        <begin position="37"/>
        <end position="597"/>
    </location>
</feature>
<dbReference type="STRING" id="431595.K3W7J0"/>
<protein>
    <recommendedName>
        <fullName evidence="2">Beta-lactamase-related domain-containing protein</fullName>
    </recommendedName>
</protein>
<organism evidence="3 4">
    <name type="scientific">Globisporangium ultimum (strain ATCC 200006 / CBS 805.95 / DAOM BR144)</name>
    <name type="common">Pythium ultimum</name>
    <dbReference type="NCBI Taxonomy" id="431595"/>
    <lineage>
        <taxon>Eukaryota</taxon>
        <taxon>Sar</taxon>
        <taxon>Stramenopiles</taxon>
        <taxon>Oomycota</taxon>
        <taxon>Peronosporomycetes</taxon>
        <taxon>Pythiales</taxon>
        <taxon>Pythiaceae</taxon>
        <taxon>Globisporangium</taxon>
    </lineage>
</organism>
<evidence type="ECO:0000259" key="2">
    <source>
        <dbReference type="Pfam" id="PF00144"/>
    </source>
</evidence>
<dbReference type="HOGENOM" id="CLU_011951_1_0_1"/>
<dbReference type="InParanoid" id="K3W7J0"/>
<dbReference type="AlphaFoldDB" id="K3W7J0"/>
<keyword evidence="1" id="KW-0732">Signal</keyword>
<dbReference type="eggNOG" id="ENOG502S7V8">
    <property type="taxonomic scope" value="Eukaryota"/>
</dbReference>
<sequence>MAQRLPHSTSGTPAPLLLLLLAFVLLTAWSPRAVHARLVPPSFSHGLHAKWQLAWLHHHEQSRLNETLAECIREGRFPKAGRSLEDKINEAKAFLERELGNPEVAGVGSSVAIVYSDKVVLSQGYGLRQVNDTSSNVTTSTLFQIGSVTKTFITLGIATLVDEGKVAWKDPVIKHLPTLELFDKYAQQYVTIGDLLSMNSGLGETMDLGLVFGHYPTDDDLVEALRYVVPPHSLRSEYEYSNTNFAILGQLIRHVTGLEWDVFLKQRIWEPLGMTRTFASAWDVRNDNDTSDGHFSCGGNVVGPLNLVDSPKAQLVAGGHGGKIAAGSVVSSSDDMATFLRVLLNKGNVNGISIVQKPQLITEMVSGKCPVDDQFQDMFSKGGHHFVAEGNTLAAGYGFDFVGHALWGHAYYDKSGDTATHQTRTGFIPDQKLGVIVMANSQLPSPHGNYIMDHVRSYVLGVFLDVPKEFLDFSYSIWRTQDQLVSLAPGVPACGLYFWKDPPSLQLEPGVRSALIGAYLAQESPDFYHSLEIVENNDTKQLELHAGLLSGPLQLVLNAGDDMIFLWTSQSGPNLGEIRKSETGKYEINLVILFRQQ</sequence>
<dbReference type="EnsemblProtists" id="PYU1_T000931">
    <property type="protein sequence ID" value="PYU1_T000931"/>
    <property type="gene ID" value="PYU1_G000931"/>
</dbReference>
<accession>K3W7J0</accession>
<evidence type="ECO:0000256" key="1">
    <source>
        <dbReference type="SAM" id="SignalP"/>
    </source>
</evidence>
<reference evidence="4" key="1">
    <citation type="journal article" date="2010" name="Genome Biol.">
        <title>Genome sequence of the necrotrophic plant pathogen Pythium ultimum reveals original pathogenicity mechanisms and effector repertoire.</title>
        <authorList>
            <person name="Levesque C.A."/>
            <person name="Brouwer H."/>
            <person name="Cano L."/>
            <person name="Hamilton J.P."/>
            <person name="Holt C."/>
            <person name="Huitema E."/>
            <person name="Raffaele S."/>
            <person name="Robideau G.P."/>
            <person name="Thines M."/>
            <person name="Win J."/>
            <person name="Zerillo M.M."/>
            <person name="Beakes G.W."/>
            <person name="Boore J.L."/>
            <person name="Busam D."/>
            <person name="Dumas B."/>
            <person name="Ferriera S."/>
            <person name="Fuerstenberg S.I."/>
            <person name="Gachon C.M."/>
            <person name="Gaulin E."/>
            <person name="Govers F."/>
            <person name="Grenville-Briggs L."/>
            <person name="Horner N."/>
            <person name="Hostetler J."/>
            <person name="Jiang R.H."/>
            <person name="Johnson J."/>
            <person name="Krajaejun T."/>
            <person name="Lin H."/>
            <person name="Meijer H.J."/>
            <person name="Moore B."/>
            <person name="Morris P."/>
            <person name="Phuntmart V."/>
            <person name="Puiu D."/>
            <person name="Shetty J."/>
            <person name="Stajich J.E."/>
            <person name="Tripathy S."/>
            <person name="Wawra S."/>
            <person name="van West P."/>
            <person name="Whitty B.R."/>
            <person name="Coutinho P.M."/>
            <person name="Henrissat B."/>
            <person name="Martin F."/>
            <person name="Thomas P.D."/>
            <person name="Tyler B.M."/>
            <person name="De Vries R.P."/>
            <person name="Kamoun S."/>
            <person name="Yandell M."/>
            <person name="Tisserat N."/>
            <person name="Buell C.R."/>
        </authorList>
    </citation>
    <scope>NUCLEOTIDE SEQUENCE</scope>
    <source>
        <strain evidence="4">DAOM:BR144</strain>
    </source>
</reference>